<accession>A0ACB5RU60</accession>
<comment type="caution">
    <text evidence="1">The sequence shown here is derived from an EMBL/GenBank/DDBJ whole genome shotgun (WGS) entry which is preliminary data.</text>
</comment>
<organism evidence="1 2">
    <name type="scientific">Neofusicoccum parvum</name>
    <dbReference type="NCBI Taxonomy" id="310453"/>
    <lineage>
        <taxon>Eukaryota</taxon>
        <taxon>Fungi</taxon>
        <taxon>Dikarya</taxon>
        <taxon>Ascomycota</taxon>
        <taxon>Pezizomycotina</taxon>
        <taxon>Dothideomycetes</taxon>
        <taxon>Dothideomycetes incertae sedis</taxon>
        <taxon>Botryosphaeriales</taxon>
        <taxon>Botryosphaeriaceae</taxon>
        <taxon>Neofusicoccum</taxon>
    </lineage>
</organism>
<keyword evidence="2" id="KW-1185">Reference proteome</keyword>
<dbReference type="EMBL" id="BSXG01000010">
    <property type="protein sequence ID" value="GME24029.1"/>
    <property type="molecule type" value="Genomic_DNA"/>
</dbReference>
<evidence type="ECO:0000313" key="2">
    <source>
        <dbReference type="Proteomes" id="UP001165186"/>
    </source>
</evidence>
<dbReference type="Proteomes" id="UP001165186">
    <property type="component" value="Unassembled WGS sequence"/>
</dbReference>
<reference evidence="1" key="1">
    <citation type="submission" date="2024-09" db="EMBL/GenBank/DDBJ databases">
        <title>Draft Genome Sequences of Neofusicoccum parvum.</title>
        <authorList>
            <person name="Ashida A."/>
            <person name="Camagna M."/>
            <person name="Tanaka A."/>
            <person name="Takemoto D."/>
        </authorList>
    </citation>
    <scope>NUCLEOTIDE SEQUENCE</scope>
    <source>
        <strain evidence="1">PPO83</strain>
    </source>
</reference>
<name>A0ACB5RU60_9PEZI</name>
<proteinExistence type="predicted"/>
<evidence type="ECO:0000313" key="1">
    <source>
        <dbReference type="EMBL" id="GME24029.1"/>
    </source>
</evidence>
<sequence>MPSTDTNRTNDLLTSMRLGPPTHPPPRPSPPVVANFPSQNLVVGCGVTIFHVASARVSGYRNRLLPLPIAHRQPPSHHHSQTPAAFSVEPLWTQLVPATARTQYVLFWYAAETLPPELEREATAADAPYAPPPPYPADLPLTDRVRREGPGYEPPRHEGTGVDAEEALYESCLVPVGEAERRLRGSVMADVVRRGWEGVLDRLALEARVEERSAEGEGPL</sequence>
<protein>
    <submittedName>
        <fullName evidence="1">Uncharacterized protein K452DRAFT_289529</fullName>
    </submittedName>
</protein>
<gene>
    <name evidence="1" type="primary">g6111</name>
    <name evidence="1" type="ORF">NpPPO83_00006111</name>
</gene>